<dbReference type="GO" id="GO:0005524">
    <property type="term" value="F:ATP binding"/>
    <property type="evidence" value="ECO:0007669"/>
    <property type="project" value="InterPro"/>
</dbReference>
<dbReference type="InterPro" id="IPR000719">
    <property type="entry name" value="Prot_kinase_dom"/>
</dbReference>
<dbReference type="PROSITE" id="PS50011">
    <property type="entry name" value="PROTEIN_KINASE_DOM"/>
    <property type="match status" value="1"/>
</dbReference>
<dbReference type="SUPFAM" id="SSF56112">
    <property type="entry name" value="Protein kinase-like (PK-like)"/>
    <property type="match status" value="1"/>
</dbReference>
<name>A0A9P4QDP9_9PEZI</name>
<dbReference type="GO" id="GO:0004672">
    <property type="term" value="F:protein kinase activity"/>
    <property type="evidence" value="ECO:0007669"/>
    <property type="project" value="InterPro"/>
</dbReference>
<organism evidence="3 4">
    <name type="scientific">Polychaeton citri CBS 116435</name>
    <dbReference type="NCBI Taxonomy" id="1314669"/>
    <lineage>
        <taxon>Eukaryota</taxon>
        <taxon>Fungi</taxon>
        <taxon>Dikarya</taxon>
        <taxon>Ascomycota</taxon>
        <taxon>Pezizomycotina</taxon>
        <taxon>Dothideomycetes</taxon>
        <taxon>Dothideomycetidae</taxon>
        <taxon>Capnodiales</taxon>
        <taxon>Capnodiaceae</taxon>
        <taxon>Polychaeton</taxon>
    </lineage>
</organism>
<reference evidence="3" key="1">
    <citation type="journal article" date="2020" name="Stud. Mycol.">
        <title>101 Dothideomycetes genomes: a test case for predicting lifestyles and emergence of pathogens.</title>
        <authorList>
            <person name="Haridas S."/>
            <person name="Albert R."/>
            <person name="Binder M."/>
            <person name="Bloem J."/>
            <person name="Labutti K."/>
            <person name="Salamov A."/>
            <person name="Andreopoulos B."/>
            <person name="Baker S."/>
            <person name="Barry K."/>
            <person name="Bills G."/>
            <person name="Bluhm B."/>
            <person name="Cannon C."/>
            <person name="Castanera R."/>
            <person name="Culley D."/>
            <person name="Daum C."/>
            <person name="Ezra D."/>
            <person name="Gonzalez J."/>
            <person name="Henrissat B."/>
            <person name="Kuo A."/>
            <person name="Liang C."/>
            <person name="Lipzen A."/>
            <person name="Lutzoni F."/>
            <person name="Magnuson J."/>
            <person name="Mondo S."/>
            <person name="Nolan M."/>
            <person name="Ohm R."/>
            <person name="Pangilinan J."/>
            <person name="Park H.-J."/>
            <person name="Ramirez L."/>
            <person name="Alfaro M."/>
            <person name="Sun H."/>
            <person name="Tritt A."/>
            <person name="Yoshinaga Y."/>
            <person name="Zwiers L.-H."/>
            <person name="Turgeon B."/>
            <person name="Goodwin S."/>
            <person name="Spatafora J."/>
            <person name="Crous P."/>
            <person name="Grigoriev I."/>
        </authorList>
    </citation>
    <scope>NUCLEOTIDE SEQUENCE</scope>
    <source>
        <strain evidence="3">CBS 116435</strain>
    </source>
</reference>
<evidence type="ECO:0000259" key="2">
    <source>
        <dbReference type="PROSITE" id="PS50011"/>
    </source>
</evidence>
<evidence type="ECO:0000313" key="3">
    <source>
        <dbReference type="EMBL" id="KAF2723051.1"/>
    </source>
</evidence>
<comment type="caution">
    <text evidence="3">The sequence shown here is derived from an EMBL/GenBank/DDBJ whole genome shotgun (WGS) entry which is preliminary data.</text>
</comment>
<feature type="region of interest" description="Disordered" evidence="1">
    <location>
        <begin position="87"/>
        <end position="118"/>
    </location>
</feature>
<dbReference type="OrthoDB" id="4062651at2759"/>
<dbReference type="InterPro" id="IPR011009">
    <property type="entry name" value="Kinase-like_dom_sf"/>
</dbReference>
<sequence>MSERLGKGETSCHLIDFFRDELDVCALTVFRHNVRFHILADPEQISDHSTRGEELLSSYRRLLNKLKISEGETDACVTEEAGSLPCRDGEVLGQSEGSDSGVDVTYRSPDSSTSCGPDDSADAALRDWMLLPCAKDFISQAPAEGQPSHLTLDQWYHCKTLFYTLKTQDGNLAAVEEKKTKALEERITALIPCLQLPKYILGLKIPLIKASELELTQTSDSPAPFHPSGAKIGSRRYFVKLVDVSDPQPTKRELHLLKRIEKLGLNKQFNVPLVEGLIAYGNRKNQIMGFLQTEIIDPKPLTQMLDSKVPQDKRDAWAREAKRIKDILHENRIVWGDAKADNFMVDKHDKLWIIDFGGSYTEGWIDPELSETREGDDMGVERIANGLHDPDANTYSGEEETMETESAFKDVHEYI</sequence>
<keyword evidence="4" id="KW-1185">Reference proteome</keyword>
<evidence type="ECO:0000313" key="4">
    <source>
        <dbReference type="Proteomes" id="UP000799441"/>
    </source>
</evidence>
<accession>A0A9P4QDP9</accession>
<evidence type="ECO:0000256" key="1">
    <source>
        <dbReference type="SAM" id="MobiDB-lite"/>
    </source>
</evidence>
<feature type="domain" description="Protein kinase" evidence="2">
    <location>
        <begin position="161"/>
        <end position="415"/>
    </location>
</feature>
<protein>
    <recommendedName>
        <fullName evidence="2">Protein kinase domain-containing protein</fullName>
    </recommendedName>
</protein>
<dbReference type="AlphaFoldDB" id="A0A9P4QDP9"/>
<gene>
    <name evidence="3" type="ORF">K431DRAFT_337633</name>
</gene>
<dbReference type="Gene3D" id="1.10.510.10">
    <property type="entry name" value="Transferase(Phosphotransferase) domain 1"/>
    <property type="match status" value="1"/>
</dbReference>
<proteinExistence type="predicted"/>
<dbReference type="EMBL" id="MU003778">
    <property type="protein sequence ID" value="KAF2723051.1"/>
    <property type="molecule type" value="Genomic_DNA"/>
</dbReference>
<dbReference type="Proteomes" id="UP000799441">
    <property type="component" value="Unassembled WGS sequence"/>
</dbReference>